<accession>A0A2G9USG3</accession>
<dbReference type="Gene3D" id="2.170.150.10">
    <property type="entry name" value="Metal Binding Protein, Guanine Nucleotide Exchange Factor, Chain A"/>
    <property type="match status" value="1"/>
</dbReference>
<evidence type="ECO:0000313" key="5">
    <source>
        <dbReference type="Proteomes" id="UP000230423"/>
    </source>
</evidence>
<keyword evidence="1" id="KW-0813">Transport</keyword>
<dbReference type="GO" id="GO:0006892">
    <property type="term" value="P:post-Golgi vesicle-mediated transport"/>
    <property type="evidence" value="ECO:0007669"/>
    <property type="project" value="TreeGrafter"/>
</dbReference>
<dbReference type="AlphaFoldDB" id="A0A2G9USG3"/>
<evidence type="ECO:0000256" key="2">
    <source>
        <dbReference type="ARBA" id="ARBA00022658"/>
    </source>
</evidence>
<evidence type="ECO:0000256" key="1">
    <source>
        <dbReference type="ARBA" id="ARBA00022448"/>
    </source>
</evidence>
<dbReference type="InterPro" id="IPR011057">
    <property type="entry name" value="Mss4-like_sf"/>
</dbReference>
<keyword evidence="3" id="KW-0653">Protein transport</keyword>
<evidence type="ECO:0000256" key="3">
    <source>
        <dbReference type="ARBA" id="ARBA00022927"/>
    </source>
</evidence>
<dbReference type="PANTHER" id="PTHR13276:SF3">
    <property type="entry name" value="MSS4-LIKE PROTEIN"/>
    <property type="match status" value="1"/>
</dbReference>
<dbReference type="GO" id="GO:0015031">
    <property type="term" value="P:protein transport"/>
    <property type="evidence" value="ECO:0007669"/>
    <property type="project" value="UniProtKB-KW"/>
</dbReference>
<dbReference type="Proteomes" id="UP000230423">
    <property type="component" value="Unassembled WGS sequence"/>
</dbReference>
<keyword evidence="5" id="KW-1185">Reference proteome</keyword>
<dbReference type="FunFam" id="2.170.150.10:FF:000005">
    <property type="entry name" value="Guanine nucleotide exchange factor MSS4"/>
    <property type="match status" value="1"/>
</dbReference>
<dbReference type="OrthoDB" id="30840at2759"/>
<dbReference type="PANTHER" id="PTHR13276">
    <property type="entry name" value="GUANINE NUCLEOTIDE EXCHANGE FACTOR MSS4"/>
    <property type="match status" value="1"/>
</dbReference>
<dbReference type="Pfam" id="PF04421">
    <property type="entry name" value="Mss4"/>
    <property type="match status" value="1"/>
</dbReference>
<dbReference type="GO" id="GO:0008270">
    <property type="term" value="F:zinc ion binding"/>
    <property type="evidence" value="ECO:0007669"/>
    <property type="project" value="TreeGrafter"/>
</dbReference>
<dbReference type="EMBL" id="KZ345523">
    <property type="protein sequence ID" value="PIO73093.1"/>
    <property type="molecule type" value="Genomic_DNA"/>
</dbReference>
<dbReference type="InterPro" id="IPR011323">
    <property type="entry name" value="Mss4/transl-control_tumour"/>
</dbReference>
<dbReference type="GO" id="GO:0005085">
    <property type="term" value="F:guanyl-nucleotide exchange factor activity"/>
    <property type="evidence" value="ECO:0007669"/>
    <property type="project" value="UniProtKB-KW"/>
</dbReference>
<reference evidence="4 5" key="1">
    <citation type="submission" date="2015-09" db="EMBL/GenBank/DDBJ databases">
        <title>Draft genome of the parasitic nematode Teladorsagia circumcincta isolate WARC Sus (inbred).</title>
        <authorList>
            <person name="Mitreva M."/>
        </authorList>
    </citation>
    <scope>NUCLEOTIDE SEQUENCE [LARGE SCALE GENOMIC DNA]</scope>
    <source>
        <strain evidence="4 5">S</strain>
    </source>
</reference>
<evidence type="ECO:0000313" key="4">
    <source>
        <dbReference type="EMBL" id="PIO73093.1"/>
    </source>
</evidence>
<dbReference type="GO" id="GO:0016020">
    <property type="term" value="C:membrane"/>
    <property type="evidence" value="ECO:0007669"/>
    <property type="project" value="TreeGrafter"/>
</dbReference>
<protein>
    <submittedName>
        <fullName evidence="4">Mss4 protein</fullName>
    </submittedName>
</protein>
<dbReference type="GO" id="GO:0007264">
    <property type="term" value="P:small GTPase-mediated signal transduction"/>
    <property type="evidence" value="ECO:0007669"/>
    <property type="project" value="InterPro"/>
</dbReference>
<name>A0A2G9USG3_TELCI</name>
<dbReference type="InterPro" id="IPR007515">
    <property type="entry name" value="Mss4"/>
</dbReference>
<sequence>MDFTLKAVPEEIILKKVTGRREKVNRANLLNVDNKNWQSIVCRRCDSLILFEDKVNLLEGGYKAKLPIMTPGAKNTTDTEDISWWWHSNDDFDFDTIGYAMPMVDGKKILVCGDCEFGPIGLRSPDAKEFWLAVERVGYADKPAPKGHKIVPRKAKKM</sequence>
<dbReference type="GO" id="GO:0005829">
    <property type="term" value="C:cytosol"/>
    <property type="evidence" value="ECO:0007669"/>
    <property type="project" value="TreeGrafter"/>
</dbReference>
<proteinExistence type="predicted"/>
<organism evidence="4 5">
    <name type="scientific">Teladorsagia circumcincta</name>
    <name type="common">Brown stomach worm</name>
    <name type="synonym">Ostertagia circumcincta</name>
    <dbReference type="NCBI Taxonomy" id="45464"/>
    <lineage>
        <taxon>Eukaryota</taxon>
        <taxon>Metazoa</taxon>
        <taxon>Ecdysozoa</taxon>
        <taxon>Nematoda</taxon>
        <taxon>Chromadorea</taxon>
        <taxon>Rhabditida</taxon>
        <taxon>Rhabditina</taxon>
        <taxon>Rhabditomorpha</taxon>
        <taxon>Strongyloidea</taxon>
        <taxon>Trichostrongylidae</taxon>
        <taxon>Teladorsagia</taxon>
    </lineage>
</organism>
<gene>
    <name evidence="4" type="ORF">TELCIR_04958</name>
</gene>
<dbReference type="PROSITE" id="PS51796">
    <property type="entry name" value="MSS4"/>
    <property type="match status" value="1"/>
</dbReference>
<keyword evidence="2" id="KW-0344">Guanine-nucleotide releasing factor</keyword>
<dbReference type="SUPFAM" id="SSF51316">
    <property type="entry name" value="Mss4-like"/>
    <property type="match status" value="1"/>
</dbReference>